<reference evidence="2" key="1">
    <citation type="submission" date="2016-10" db="EMBL/GenBank/DDBJ databases">
        <title>Sequence of Gallionella enrichment culture.</title>
        <authorList>
            <person name="Poehlein A."/>
            <person name="Muehling M."/>
            <person name="Daniel R."/>
        </authorList>
    </citation>
    <scope>NUCLEOTIDE SEQUENCE</scope>
</reference>
<accession>A0A1J5S854</accession>
<comment type="caution">
    <text evidence="2">The sequence shown here is derived from an EMBL/GenBank/DDBJ whole genome shotgun (WGS) entry which is preliminary data.</text>
</comment>
<name>A0A1J5S854_9ZZZZ</name>
<gene>
    <name evidence="2" type="ORF">GALL_130650</name>
</gene>
<dbReference type="AlphaFoldDB" id="A0A1J5S854"/>
<proteinExistence type="predicted"/>
<sequence length="49" mass="5602">MRFNLKTAVDRLPAPEDPPEHSNSVPESKPDEREKKSPVAFMLVLQAWL</sequence>
<organism evidence="2">
    <name type="scientific">mine drainage metagenome</name>
    <dbReference type="NCBI Taxonomy" id="410659"/>
    <lineage>
        <taxon>unclassified sequences</taxon>
        <taxon>metagenomes</taxon>
        <taxon>ecological metagenomes</taxon>
    </lineage>
</organism>
<feature type="region of interest" description="Disordered" evidence="1">
    <location>
        <begin position="1"/>
        <end position="37"/>
    </location>
</feature>
<evidence type="ECO:0000313" key="2">
    <source>
        <dbReference type="EMBL" id="OIR04681.1"/>
    </source>
</evidence>
<evidence type="ECO:0000256" key="1">
    <source>
        <dbReference type="SAM" id="MobiDB-lite"/>
    </source>
</evidence>
<dbReference type="EMBL" id="MLJW01000055">
    <property type="protein sequence ID" value="OIR04681.1"/>
    <property type="molecule type" value="Genomic_DNA"/>
</dbReference>
<feature type="compositionally biased region" description="Basic and acidic residues" evidence="1">
    <location>
        <begin position="28"/>
        <end position="37"/>
    </location>
</feature>
<protein>
    <submittedName>
        <fullName evidence="2">Uncharacterized protein</fullName>
    </submittedName>
</protein>